<evidence type="ECO:0000313" key="2">
    <source>
        <dbReference type="Proteomes" id="UP000224080"/>
    </source>
</evidence>
<gene>
    <name evidence="1" type="ORF">GX51_04872</name>
</gene>
<reference evidence="1 2" key="1">
    <citation type="submission" date="2017-10" db="EMBL/GenBank/DDBJ databases">
        <title>Comparative genomics in systemic dimorphic fungi from Ajellomycetaceae.</title>
        <authorList>
            <person name="Munoz J.F."/>
            <person name="Mcewen J.G."/>
            <person name="Clay O.K."/>
            <person name="Cuomo C.A."/>
        </authorList>
    </citation>
    <scope>NUCLEOTIDE SEQUENCE [LARGE SCALE GENOMIC DNA]</scope>
    <source>
        <strain evidence="1 2">UAMH130</strain>
    </source>
</reference>
<protein>
    <submittedName>
        <fullName evidence="1">Uncharacterized protein</fullName>
    </submittedName>
</protein>
<proteinExistence type="predicted"/>
<name>A0A2B7WZN9_9EURO</name>
<sequence>MLRDLVTSKDGEIAVYTFTNRALPGILGDPDVKFPVPGCPESSAISHDRMLAAYVTPTTLRCINRQGEVLWHYQFADRPKGYMGYIAQPEFSFDGRVLWFYKPDCGIRGGNHTDKLLAINASTGSVISQVDLGSTGHGARFLARPNNPFVLLDVGEGQDGSPLYMFYLDDAESIQLSRCHWCEGNRLLDMSPDGARCKSIDEIHNRAILHSLPDGQILGTTELEEFDQEACYVDAYPGGYLDANLAVINVRGESEYSDDIEEWNRLFLIDVHTMKVIRPIGPRTLDAEDWFLPGNGLFVNAGRIEEIPTTATKSEV</sequence>
<comment type="caution">
    <text evidence="1">The sequence shown here is derived from an EMBL/GenBank/DDBJ whole genome shotgun (WGS) entry which is preliminary data.</text>
</comment>
<dbReference type="InterPro" id="IPR015943">
    <property type="entry name" value="WD40/YVTN_repeat-like_dom_sf"/>
</dbReference>
<dbReference type="OrthoDB" id="4965730at2759"/>
<keyword evidence="2" id="KW-1185">Reference proteome</keyword>
<dbReference type="InterPro" id="IPR011044">
    <property type="entry name" value="Quino_amine_DH_bsu"/>
</dbReference>
<dbReference type="EMBL" id="PDNC01000064">
    <property type="protein sequence ID" value="PGH02060.1"/>
    <property type="molecule type" value="Genomic_DNA"/>
</dbReference>
<dbReference type="Gene3D" id="2.130.10.10">
    <property type="entry name" value="YVTN repeat-like/Quinoprotein amine dehydrogenase"/>
    <property type="match status" value="1"/>
</dbReference>
<dbReference type="STRING" id="2060905.A0A2B7WZN9"/>
<dbReference type="AlphaFoldDB" id="A0A2B7WZN9"/>
<dbReference type="SUPFAM" id="SSF50969">
    <property type="entry name" value="YVTN repeat-like/Quinoprotein amine dehydrogenase"/>
    <property type="match status" value="1"/>
</dbReference>
<organism evidence="1 2">
    <name type="scientific">Blastomyces parvus</name>
    <dbReference type="NCBI Taxonomy" id="2060905"/>
    <lineage>
        <taxon>Eukaryota</taxon>
        <taxon>Fungi</taxon>
        <taxon>Dikarya</taxon>
        <taxon>Ascomycota</taxon>
        <taxon>Pezizomycotina</taxon>
        <taxon>Eurotiomycetes</taxon>
        <taxon>Eurotiomycetidae</taxon>
        <taxon>Onygenales</taxon>
        <taxon>Ajellomycetaceae</taxon>
        <taxon>Blastomyces</taxon>
    </lineage>
</organism>
<dbReference type="Proteomes" id="UP000224080">
    <property type="component" value="Unassembled WGS sequence"/>
</dbReference>
<accession>A0A2B7WZN9</accession>
<evidence type="ECO:0000313" key="1">
    <source>
        <dbReference type="EMBL" id="PGH02060.1"/>
    </source>
</evidence>